<dbReference type="Pfam" id="PF04909">
    <property type="entry name" value="Amidohydro_2"/>
    <property type="match status" value="1"/>
</dbReference>
<keyword evidence="4" id="KW-1185">Reference proteome</keyword>
<dbReference type="AlphaFoldDB" id="A0A6P1W4S9"/>
<dbReference type="RefSeq" id="WP_162390853.1">
    <property type="nucleotide sequence ID" value="NZ_CP045997.1"/>
</dbReference>
<evidence type="ECO:0000259" key="2">
    <source>
        <dbReference type="Pfam" id="PF04909"/>
    </source>
</evidence>
<dbReference type="PANTHER" id="PTHR21240:SF19">
    <property type="entry name" value="CATALYTIC_ HYDROLASE"/>
    <property type="match status" value="1"/>
</dbReference>
<proteinExistence type="predicted"/>
<dbReference type="Gene3D" id="3.20.20.140">
    <property type="entry name" value="Metal-dependent hydrolases"/>
    <property type="match status" value="1"/>
</dbReference>
<accession>A0A6P1W4S9</accession>
<protein>
    <submittedName>
        <fullName evidence="3">Amidohydrolase family protein</fullName>
    </submittedName>
</protein>
<organism evidence="3 4">
    <name type="scientific">Spirosoma endbachense</name>
    <dbReference type="NCBI Taxonomy" id="2666025"/>
    <lineage>
        <taxon>Bacteria</taxon>
        <taxon>Pseudomonadati</taxon>
        <taxon>Bacteroidota</taxon>
        <taxon>Cytophagia</taxon>
        <taxon>Cytophagales</taxon>
        <taxon>Cytophagaceae</taxon>
        <taxon>Spirosoma</taxon>
    </lineage>
</organism>
<keyword evidence="1" id="KW-0456">Lyase</keyword>
<dbReference type="SUPFAM" id="SSF51556">
    <property type="entry name" value="Metallo-dependent hydrolases"/>
    <property type="match status" value="1"/>
</dbReference>
<evidence type="ECO:0000313" key="3">
    <source>
        <dbReference type="EMBL" id="QHW00462.1"/>
    </source>
</evidence>
<dbReference type="KEGG" id="senf:GJR95_37970"/>
<dbReference type="PANTHER" id="PTHR21240">
    <property type="entry name" value="2-AMINO-3-CARBOXYLMUCONATE-6-SEMIALDEHYDE DECARBOXYLASE"/>
    <property type="match status" value="1"/>
</dbReference>
<name>A0A6P1W4S9_9BACT</name>
<keyword evidence="3" id="KW-0378">Hydrolase</keyword>
<dbReference type="InterPro" id="IPR032466">
    <property type="entry name" value="Metal_Hydrolase"/>
</dbReference>
<dbReference type="Proteomes" id="UP000464577">
    <property type="component" value="Chromosome"/>
</dbReference>
<feature type="domain" description="Amidohydrolase-related" evidence="2">
    <location>
        <begin position="19"/>
        <end position="296"/>
    </location>
</feature>
<sequence>MDATTPLKSGLNLEALVAIDVHTHAEVSCKQPHDDYRPEFDIAFARYFKSTHRPTIQETITYYREQNMAFIMFTIDSEHETGKRRIPNEEVAEAALENPDVMIAFASIDPHKGRMGAREAKRLIEEFGVKGFKFHPTVQGFYPNDRMAYHLYEVIAAAGLPMLFHSGHSGFGSGVRGGGGLRLEYSNPIHLDDVAIDFPDSPIIIAHPSWPWQDEALSVCMHKPNVYIDLSGWSPKYFPPQLVQYANTQLKHKMLFGTDFPLITPERWLKDFEVAGFKDEVKPLILKENAIKMLGLTV</sequence>
<evidence type="ECO:0000313" key="4">
    <source>
        <dbReference type="Proteomes" id="UP000464577"/>
    </source>
</evidence>
<dbReference type="GO" id="GO:0016787">
    <property type="term" value="F:hydrolase activity"/>
    <property type="evidence" value="ECO:0007669"/>
    <property type="project" value="UniProtKB-KW"/>
</dbReference>
<gene>
    <name evidence="3" type="ORF">GJR95_37970</name>
</gene>
<dbReference type="CDD" id="cd01292">
    <property type="entry name" value="metallo-dependent_hydrolases"/>
    <property type="match status" value="1"/>
</dbReference>
<reference evidence="3 4" key="1">
    <citation type="submission" date="2019-11" db="EMBL/GenBank/DDBJ databases">
        <title>Spirosoma endbachense sp. nov., isolated from a natural salt meadow.</title>
        <authorList>
            <person name="Rojas J."/>
            <person name="Ambika Manirajan B."/>
            <person name="Ratering S."/>
            <person name="Suarez C."/>
            <person name="Geissler-Plaum R."/>
            <person name="Schnell S."/>
        </authorList>
    </citation>
    <scope>NUCLEOTIDE SEQUENCE [LARGE SCALE GENOMIC DNA]</scope>
    <source>
        <strain evidence="3 4">I-24</strain>
    </source>
</reference>
<dbReference type="EMBL" id="CP045997">
    <property type="protein sequence ID" value="QHW00462.1"/>
    <property type="molecule type" value="Genomic_DNA"/>
</dbReference>
<dbReference type="InterPro" id="IPR006680">
    <property type="entry name" value="Amidohydro-rel"/>
</dbReference>
<evidence type="ECO:0000256" key="1">
    <source>
        <dbReference type="ARBA" id="ARBA00023239"/>
    </source>
</evidence>
<dbReference type="InterPro" id="IPR032465">
    <property type="entry name" value="ACMSD"/>
</dbReference>
<dbReference type="GO" id="GO:0016831">
    <property type="term" value="F:carboxy-lyase activity"/>
    <property type="evidence" value="ECO:0007669"/>
    <property type="project" value="InterPro"/>
</dbReference>